<dbReference type="InterPro" id="IPR050055">
    <property type="entry name" value="EF-Tu_GTPase"/>
</dbReference>
<dbReference type="OrthoDB" id="4155786at2"/>
<evidence type="ECO:0000256" key="5">
    <source>
        <dbReference type="ARBA" id="ARBA00023134"/>
    </source>
</evidence>
<dbReference type="FunFam" id="2.40.30.10:FF:000001">
    <property type="entry name" value="Elongation factor Tu"/>
    <property type="match status" value="1"/>
</dbReference>
<proteinExistence type="predicted"/>
<feature type="domain" description="Translation elongation factor EFTu/EF1A C-terminal" evidence="7">
    <location>
        <begin position="96"/>
        <end position="186"/>
    </location>
</feature>
<evidence type="ECO:0000256" key="3">
    <source>
        <dbReference type="ARBA" id="ARBA00022768"/>
    </source>
</evidence>
<protein>
    <recommendedName>
        <fullName evidence="6">Elongation factor Tu</fullName>
    </recommendedName>
</protein>
<dbReference type="GO" id="GO:0005525">
    <property type="term" value="F:GTP binding"/>
    <property type="evidence" value="ECO:0007669"/>
    <property type="project" value="UniProtKB-KW"/>
</dbReference>
<keyword evidence="5" id="KW-0342">GTP-binding</keyword>
<dbReference type="SUPFAM" id="SSF50465">
    <property type="entry name" value="EF-Tu/eEF-1alpha/eIF2-gamma C-terminal domain"/>
    <property type="match status" value="1"/>
</dbReference>
<sequence length="190" mass="20358">MDAPGKPFLMRVEDVFRRNQGRIVMLTGRIERGRVRKGDEVEIVGFGGDAIVTVGDIEACRRYVDEASTGMNVGLLIRGAAAGAVERGQALAAPGSISEHTRFAADISLLSEEHGAAEVRTGERLHCYIGTAVVTGDVTLSRESDTLHPLHRGDVTITLDRPVALEHGQSFTFRHLGRAAGSGDVTLLLD</sequence>
<dbReference type="InterPro" id="IPR004160">
    <property type="entry name" value="Transl_elong_EFTu/EF1A_C"/>
</dbReference>
<keyword evidence="4" id="KW-0648">Protein biosynthesis</keyword>
<keyword evidence="10" id="KW-1185">Reference proteome</keyword>
<dbReference type="SUPFAM" id="SSF50447">
    <property type="entry name" value="Translation proteins"/>
    <property type="match status" value="1"/>
</dbReference>
<dbReference type="InterPro" id="IPR009000">
    <property type="entry name" value="Transl_B-barrel_sf"/>
</dbReference>
<evidence type="ECO:0000256" key="6">
    <source>
        <dbReference type="ARBA" id="ARBA00029554"/>
    </source>
</evidence>
<keyword evidence="2" id="KW-0547">Nucleotide-binding</keyword>
<evidence type="ECO:0000256" key="2">
    <source>
        <dbReference type="ARBA" id="ARBA00022741"/>
    </source>
</evidence>
<reference evidence="9 10" key="1">
    <citation type="submission" date="2017-09" db="EMBL/GenBank/DDBJ databases">
        <authorList>
            <person name="Lee N."/>
            <person name="Cho B.-K."/>
        </authorList>
    </citation>
    <scope>NUCLEOTIDE SEQUENCE [LARGE SCALE GENOMIC DNA]</scope>
    <source>
        <strain evidence="9 10">ATCC 12853</strain>
    </source>
</reference>
<dbReference type="AlphaFoldDB" id="A0A5J6GCQ6"/>
<gene>
    <name evidence="9" type="ORF">CP970_24625</name>
</gene>
<dbReference type="KEGG" id="ska:CP970_24625"/>
<accession>A0A5J6GCQ6</accession>
<name>A0A5J6GCQ6_STRKN</name>
<dbReference type="GO" id="GO:0003746">
    <property type="term" value="F:translation elongation factor activity"/>
    <property type="evidence" value="ECO:0007669"/>
    <property type="project" value="UniProtKB-KW"/>
</dbReference>
<organism evidence="9 10">
    <name type="scientific">Streptomyces kanamyceticus</name>
    <dbReference type="NCBI Taxonomy" id="1967"/>
    <lineage>
        <taxon>Bacteria</taxon>
        <taxon>Bacillati</taxon>
        <taxon>Actinomycetota</taxon>
        <taxon>Actinomycetes</taxon>
        <taxon>Kitasatosporales</taxon>
        <taxon>Streptomycetaceae</taxon>
        <taxon>Streptomyces</taxon>
    </lineage>
</organism>
<evidence type="ECO:0000259" key="8">
    <source>
        <dbReference type="Pfam" id="PF03144"/>
    </source>
</evidence>
<dbReference type="Pfam" id="PF03143">
    <property type="entry name" value="GTP_EFTU_D3"/>
    <property type="match status" value="1"/>
</dbReference>
<dbReference type="PANTHER" id="PTHR43721">
    <property type="entry name" value="ELONGATION FACTOR TU-RELATED"/>
    <property type="match status" value="1"/>
</dbReference>
<dbReference type="PANTHER" id="PTHR43721:SF22">
    <property type="entry name" value="ELONGATION FACTOR TU, MITOCHONDRIAL"/>
    <property type="match status" value="1"/>
</dbReference>
<dbReference type="InterPro" id="IPR004161">
    <property type="entry name" value="EFTu-like_2"/>
</dbReference>
<evidence type="ECO:0000313" key="9">
    <source>
        <dbReference type="EMBL" id="QEU93670.1"/>
    </source>
</evidence>
<evidence type="ECO:0000256" key="4">
    <source>
        <dbReference type="ARBA" id="ARBA00022917"/>
    </source>
</evidence>
<keyword evidence="1" id="KW-0963">Cytoplasm</keyword>
<keyword evidence="3" id="KW-0251">Elongation factor</keyword>
<evidence type="ECO:0000256" key="1">
    <source>
        <dbReference type="ARBA" id="ARBA00022490"/>
    </source>
</evidence>
<evidence type="ECO:0000313" key="10">
    <source>
        <dbReference type="Proteomes" id="UP000325529"/>
    </source>
</evidence>
<dbReference type="InterPro" id="IPR009001">
    <property type="entry name" value="Transl_elong_EF1A/Init_IF2_C"/>
</dbReference>
<dbReference type="EMBL" id="CP023699">
    <property type="protein sequence ID" value="QEU93670.1"/>
    <property type="molecule type" value="Genomic_DNA"/>
</dbReference>
<dbReference type="Gene3D" id="2.40.30.10">
    <property type="entry name" value="Translation factors"/>
    <property type="match status" value="2"/>
</dbReference>
<feature type="domain" description="Translation elongation factor EFTu-like" evidence="8">
    <location>
        <begin position="26"/>
        <end position="91"/>
    </location>
</feature>
<dbReference type="Proteomes" id="UP000325529">
    <property type="component" value="Chromosome"/>
</dbReference>
<dbReference type="Pfam" id="PF03144">
    <property type="entry name" value="GTP_EFTU_D2"/>
    <property type="match status" value="1"/>
</dbReference>
<evidence type="ECO:0000259" key="7">
    <source>
        <dbReference type="Pfam" id="PF03143"/>
    </source>
</evidence>
<dbReference type="RefSeq" id="WP_055556604.1">
    <property type="nucleotide sequence ID" value="NZ_CP023699.1"/>
</dbReference>